<accession>A0ACC2VCS9</accession>
<reference evidence="1" key="1">
    <citation type="submission" date="2023-04" db="EMBL/GenBank/DDBJ databases">
        <title>Draft Genome sequencing of Naganishia species isolated from polar environments using Oxford Nanopore Technology.</title>
        <authorList>
            <person name="Leo P."/>
            <person name="Venkateswaran K."/>
        </authorList>
    </citation>
    <scope>NUCLEOTIDE SEQUENCE</scope>
    <source>
        <strain evidence="1">MNA-CCFEE 5423</strain>
    </source>
</reference>
<evidence type="ECO:0000313" key="1">
    <source>
        <dbReference type="EMBL" id="KAJ9097195.1"/>
    </source>
</evidence>
<keyword evidence="2" id="KW-1185">Reference proteome</keyword>
<comment type="caution">
    <text evidence="1">The sequence shown here is derived from an EMBL/GenBank/DDBJ whole genome shotgun (WGS) entry which is preliminary data.</text>
</comment>
<dbReference type="Proteomes" id="UP001227268">
    <property type="component" value="Unassembled WGS sequence"/>
</dbReference>
<evidence type="ECO:0000313" key="2">
    <source>
        <dbReference type="Proteomes" id="UP001227268"/>
    </source>
</evidence>
<gene>
    <name evidence="1" type="ORF">QFC21_004864</name>
</gene>
<protein>
    <submittedName>
        <fullName evidence="1">Uncharacterized protein</fullName>
    </submittedName>
</protein>
<name>A0ACC2VCS9_9TREE</name>
<organism evidence="1 2">
    <name type="scientific">Naganishia friedmannii</name>
    <dbReference type="NCBI Taxonomy" id="89922"/>
    <lineage>
        <taxon>Eukaryota</taxon>
        <taxon>Fungi</taxon>
        <taxon>Dikarya</taxon>
        <taxon>Basidiomycota</taxon>
        <taxon>Agaricomycotina</taxon>
        <taxon>Tremellomycetes</taxon>
        <taxon>Filobasidiales</taxon>
        <taxon>Filobasidiaceae</taxon>
        <taxon>Naganishia</taxon>
    </lineage>
</organism>
<proteinExistence type="predicted"/>
<sequence length="212" mass="22915">MSNHHHHSGPCGSEAHSHDSHDHSHSPPPDSAAAGDQNSLFEVIDREHVTALNAQGGEESGKNVIKSWDQREEETMLRSIVIKAGPGGYTPSKAVLFVNTAGLDFASVNDRKPVEEIQLVAQREGVEYAVRPSKFSAVRSLQMYFPANISGGDDEETSRVYYVGLKGEWTAVSSNNHITKNPDGIILYEAQANPSDHKVKGVGSLQGSNLGM</sequence>
<dbReference type="EMBL" id="JASBWT010000017">
    <property type="protein sequence ID" value="KAJ9097195.1"/>
    <property type="molecule type" value="Genomic_DNA"/>
</dbReference>